<evidence type="ECO:0000313" key="1">
    <source>
        <dbReference type="EMBL" id="MCW0401173.1"/>
    </source>
</evidence>
<dbReference type="Proteomes" id="UP001320843">
    <property type="component" value="Unassembled WGS sequence"/>
</dbReference>
<sequence>MRESVSRADAASPEAPRRHRNLGVRLVDYADQVAVRCHRCGTPGWVLAQWEPYRWQARFRCGQCSAALDSAADDWVGMVQLVGRRACGHCGHQWVHVCAASAAAVPPPNTLPGRCASCRKDCAVAVQPRRVRDGSPHDPHFGMPLALVAPTRAGLLWAYNPRHLQELQDYVAATLRERRGLFGRSMVARLPAWMKLARHRPLMLRALQRLQQASAQLPPVPAAAT</sequence>
<accession>A0ABT3E085</accession>
<proteinExistence type="predicted"/>
<reference evidence="1 2" key="1">
    <citation type="submission" date="2022-06" db="EMBL/GenBank/DDBJ databases">
        <title>Dynamics of rice microbiomes reveals core vertical transmitted seed endophytes.</title>
        <authorList>
            <person name="Liao K."/>
            <person name="Zhang X."/>
        </authorList>
    </citation>
    <scope>NUCLEOTIDE SEQUENCE [LARGE SCALE GENOMIC DNA]</scope>
    <source>
        <strain evidence="1 2">YT10-10-1</strain>
    </source>
</reference>
<gene>
    <name evidence="1" type="ORF">NB700_003729</name>
</gene>
<organism evidence="1 2">
    <name type="scientific">Xanthomonas sacchari</name>
    <dbReference type="NCBI Taxonomy" id="56458"/>
    <lineage>
        <taxon>Bacteria</taxon>
        <taxon>Pseudomonadati</taxon>
        <taxon>Pseudomonadota</taxon>
        <taxon>Gammaproteobacteria</taxon>
        <taxon>Lysobacterales</taxon>
        <taxon>Lysobacteraceae</taxon>
        <taxon>Xanthomonas</taxon>
    </lineage>
</organism>
<protein>
    <submittedName>
        <fullName evidence="1">Uncharacterized protein</fullName>
    </submittedName>
</protein>
<dbReference type="EMBL" id="JANFWR010000036">
    <property type="protein sequence ID" value="MCW0401173.1"/>
    <property type="molecule type" value="Genomic_DNA"/>
</dbReference>
<name>A0ABT3E085_9XANT</name>
<comment type="caution">
    <text evidence="1">The sequence shown here is derived from an EMBL/GenBank/DDBJ whole genome shotgun (WGS) entry which is preliminary data.</text>
</comment>
<keyword evidence="2" id="KW-1185">Reference proteome</keyword>
<evidence type="ECO:0000313" key="2">
    <source>
        <dbReference type="Proteomes" id="UP001320843"/>
    </source>
</evidence>